<dbReference type="Pfam" id="PF06925">
    <property type="entry name" value="MGDG_synth"/>
    <property type="match status" value="1"/>
</dbReference>
<keyword evidence="2 5" id="KW-0328">Glycosyltransferase</keyword>
<protein>
    <submittedName>
        <fullName evidence="5">Processive diacylglycerol beta-glucosyltransferase</fullName>
        <ecNumber evidence="5">2.4.1.-</ecNumber>
    </submittedName>
</protein>
<dbReference type="EMBL" id="MZGX01000001">
    <property type="protein sequence ID" value="OPX46252.1"/>
    <property type="molecule type" value="Genomic_DNA"/>
</dbReference>
<comment type="caution">
    <text evidence="5">The sequence shown here is derived from an EMBL/GenBank/DDBJ whole genome shotgun (WGS) entry which is preliminary data.</text>
</comment>
<evidence type="ECO:0000256" key="3">
    <source>
        <dbReference type="ARBA" id="ARBA00022679"/>
    </source>
</evidence>
<evidence type="ECO:0000256" key="2">
    <source>
        <dbReference type="ARBA" id="ARBA00022676"/>
    </source>
</evidence>
<reference evidence="5 6" key="1">
    <citation type="submission" date="2017-03" db="EMBL/GenBank/DDBJ databases">
        <title>Genome sequence of Clostridium hungatei DSM 14427.</title>
        <authorList>
            <person name="Poehlein A."/>
            <person name="Daniel R."/>
        </authorList>
    </citation>
    <scope>NUCLEOTIDE SEQUENCE [LARGE SCALE GENOMIC DNA]</scope>
    <source>
        <strain evidence="5 6">DSM 14427</strain>
    </source>
</reference>
<dbReference type="GO" id="GO:0016020">
    <property type="term" value="C:membrane"/>
    <property type="evidence" value="ECO:0007669"/>
    <property type="project" value="GOC"/>
</dbReference>
<gene>
    <name evidence="5" type="primary">ugtP_1</name>
    <name evidence="5" type="ORF">CLHUN_00680</name>
</gene>
<dbReference type="SUPFAM" id="SSF53756">
    <property type="entry name" value="UDP-Glycosyltransferase/glycogen phosphorylase"/>
    <property type="match status" value="1"/>
</dbReference>
<dbReference type="PANTHER" id="PTHR43025:SF3">
    <property type="entry name" value="MONOGALACTOSYLDIACYLGLYCEROL SYNTHASE 1, CHLOROPLASTIC"/>
    <property type="match status" value="1"/>
</dbReference>
<dbReference type="GO" id="GO:0009247">
    <property type="term" value="P:glycolipid biosynthetic process"/>
    <property type="evidence" value="ECO:0007669"/>
    <property type="project" value="InterPro"/>
</dbReference>
<keyword evidence="3 5" id="KW-0808">Transferase</keyword>
<accession>A0A1V4SQW3</accession>
<evidence type="ECO:0000256" key="1">
    <source>
        <dbReference type="ARBA" id="ARBA00006962"/>
    </source>
</evidence>
<dbReference type="EC" id="2.4.1.-" evidence="5"/>
<dbReference type="AlphaFoldDB" id="A0A1V4SQW3"/>
<organism evidence="5 6">
    <name type="scientific">Ruminiclostridium hungatei</name>
    <name type="common">Clostridium hungatei</name>
    <dbReference type="NCBI Taxonomy" id="48256"/>
    <lineage>
        <taxon>Bacteria</taxon>
        <taxon>Bacillati</taxon>
        <taxon>Bacillota</taxon>
        <taxon>Clostridia</taxon>
        <taxon>Eubacteriales</taxon>
        <taxon>Oscillospiraceae</taxon>
        <taxon>Ruminiclostridium</taxon>
    </lineage>
</organism>
<dbReference type="STRING" id="48256.CLHUN_00680"/>
<dbReference type="OrthoDB" id="9815663at2"/>
<dbReference type="Proteomes" id="UP000191554">
    <property type="component" value="Unassembled WGS sequence"/>
</dbReference>
<dbReference type="RefSeq" id="WP_080062575.1">
    <property type="nucleotide sequence ID" value="NZ_MZGX01000001.1"/>
</dbReference>
<dbReference type="Pfam" id="PF13692">
    <property type="entry name" value="Glyco_trans_1_4"/>
    <property type="match status" value="1"/>
</dbReference>
<dbReference type="InterPro" id="IPR009695">
    <property type="entry name" value="Diacylglyc_glucosyltr_N"/>
</dbReference>
<sequence length="396" mass="44800">MRNIVIISSDYTGHGHKSISEALVEQFNQYEDVNINIIDGFDLGGNMWVKVGKSYGLVTRNAKELWKFAWKISKRNPTFIHEFTELTIRENFIKMLRKLKPDLILSVHPVFNTPVLNILKEYKLNIPFAIFVADLVSISPLWADKRADCIICPTAEAKDRCLGFGVPEASIKVAGFPVRSRFTQHIAQGFHKPDYSLDRPLDCLIMSGGEGSGDMNAVSKILLDNFNCNVRIIAGRNVSMKEKLEKYLSQQYPGRAEVYGYVTNIQDYMLSSDIAFTRGSPNVMMEAIACNVPLIITGALPGQEQENPDFAVNNKLGIYCDNLSHLSSVVSDLLKDDAKGLNEVKKAQRDYFDHDAARKIVETSLGLIKNEVFIFPSELRRRRRFLRLKLQSRRSS</sequence>
<dbReference type="Gene3D" id="3.40.50.2000">
    <property type="entry name" value="Glycogen Phosphorylase B"/>
    <property type="match status" value="1"/>
</dbReference>
<comment type="similarity">
    <text evidence="1">Belongs to the glycosyltransferase 28 family.</text>
</comment>
<dbReference type="PANTHER" id="PTHR43025">
    <property type="entry name" value="MONOGALACTOSYLDIACYLGLYCEROL SYNTHASE"/>
    <property type="match status" value="1"/>
</dbReference>
<dbReference type="InterPro" id="IPR050519">
    <property type="entry name" value="Glycosyltransf_28_UgtP"/>
</dbReference>
<evidence type="ECO:0000313" key="5">
    <source>
        <dbReference type="EMBL" id="OPX46252.1"/>
    </source>
</evidence>
<proteinExistence type="inferred from homology"/>
<name>A0A1V4SQW3_RUMHU</name>
<evidence type="ECO:0000259" key="4">
    <source>
        <dbReference type="Pfam" id="PF06925"/>
    </source>
</evidence>
<keyword evidence="6" id="KW-1185">Reference proteome</keyword>
<dbReference type="GO" id="GO:0016758">
    <property type="term" value="F:hexosyltransferase activity"/>
    <property type="evidence" value="ECO:0007669"/>
    <property type="project" value="InterPro"/>
</dbReference>
<evidence type="ECO:0000313" key="6">
    <source>
        <dbReference type="Proteomes" id="UP000191554"/>
    </source>
</evidence>
<feature type="domain" description="Diacylglycerol glucosyltransferase N-terminal" evidence="4">
    <location>
        <begin position="16"/>
        <end position="178"/>
    </location>
</feature>